<dbReference type="VEuPathDB" id="FungiDB:PC110_g19439"/>
<feature type="region of interest" description="Disordered" evidence="1">
    <location>
        <begin position="532"/>
        <end position="559"/>
    </location>
</feature>
<comment type="caution">
    <text evidence="2">The sequence shown here is derived from an EMBL/GenBank/DDBJ whole genome shotgun (WGS) entry which is preliminary data.</text>
</comment>
<gene>
    <name evidence="2" type="ORF">PC129_g20450</name>
</gene>
<feature type="compositionally biased region" description="Acidic residues" evidence="1">
    <location>
        <begin position="10"/>
        <end position="20"/>
    </location>
</feature>
<feature type="compositionally biased region" description="Polar residues" evidence="1">
    <location>
        <begin position="536"/>
        <end position="559"/>
    </location>
</feature>
<feature type="compositionally biased region" description="Low complexity" evidence="1">
    <location>
        <begin position="629"/>
        <end position="640"/>
    </location>
</feature>
<organism evidence="2 3">
    <name type="scientific">Phytophthora cactorum</name>
    <dbReference type="NCBI Taxonomy" id="29920"/>
    <lineage>
        <taxon>Eukaryota</taxon>
        <taxon>Sar</taxon>
        <taxon>Stramenopiles</taxon>
        <taxon>Oomycota</taxon>
        <taxon>Peronosporomycetes</taxon>
        <taxon>Peronosporales</taxon>
        <taxon>Peronosporaceae</taxon>
        <taxon>Phytophthora</taxon>
    </lineage>
</organism>
<name>A0A8T1H8Z7_9STRA</name>
<evidence type="ECO:0000313" key="3">
    <source>
        <dbReference type="Proteomes" id="UP000760860"/>
    </source>
</evidence>
<feature type="compositionally biased region" description="Polar residues" evidence="1">
    <location>
        <begin position="150"/>
        <end position="159"/>
    </location>
</feature>
<feature type="region of interest" description="Disordered" evidence="1">
    <location>
        <begin position="150"/>
        <end position="176"/>
    </location>
</feature>
<feature type="compositionally biased region" description="Low complexity" evidence="1">
    <location>
        <begin position="50"/>
        <end position="61"/>
    </location>
</feature>
<feature type="region of interest" description="Disordered" evidence="1">
    <location>
        <begin position="671"/>
        <end position="699"/>
    </location>
</feature>
<dbReference type="AlphaFoldDB" id="A0A8T1H8Z7"/>
<proteinExistence type="predicted"/>
<dbReference type="EMBL" id="RCMV01001454">
    <property type="protein sequence ID" value="KAG3208528.1"/>
    <property type="molecule type" value="Genomic_DNA"/>
</dbReference>
<dbReference type="Proteomes" id="UP000760860">
    <property type="component" value="Unassembled WGS sequence"/>
</dbReference>
<feature type="region of interest" description="Disordered" evidence="1">
    <location>
        <begin position="604"/>
        <end position="640"/>
    </location>
</feature>
<evidence type="ECO:0000256" key="1">
    <source>
        <dbReference type="SAM" id="MobiDB-lite"/>
    </source>
</evidence>
<feature type="region of interest" description="Disordered" evidence="1">
    <location>
        <begin position="1"/>
        <end position="99"/>
    </location>
</feature>
<reference evidence="2" key="1">
    <citation type="submission" date="2018-05" db="EMBL/GenBank/DDBJ databases">
        <title>Effector identification in a new, highly contiguous assembly of the strawberry crown rot pathogen Phytophthora cactorum.</title>
        <authorList>
            <person name="Armitage A.D."/>
            <person name="Nellist C.F."/>
            <person name="Bates H."/>
            <person name="Vickerstaff R.J."/>
            <person name="Harrison R.J."/>
        </authorList>
    </citation>
    <scope>NUCLEOTIDE SEQUENCE</scope>
    <source>
        <strain evidence="2">P421</strain>
    </source>
</reference>
<protein>
    <submittedName>
        <fullName evidence="2">Uncharacterized protein</fullName>
    </submittedName>
</protein>
<sequence length="699" mass="75717">EVTEVTTTEIVEETVEETEVTEGKKPKSKKNRKPKRKPTAGTTEEETTETTKVTKVTSDTTLISSSTKEEADEDGAAGATVKTEVSSTKEEADEDGAAGATVKTEVFRTTGANGSIITKTVRTTIRKVITSSGVVKRMIEVQTTTVTKTASGETSTAVETETREEIDDDSRATTSDATLISSSTKEEADEDGAAGATVKTEVFRTTGANGSIITKTVRTTIRKVITSSGVVKRMIEVQTTTVTKTASGETSTAVETETREENDVEFVGLINIASVVGTDGSKRSVMESNWEEKSAVLMDQRTAKGSALWDMKRRRLVKTWLPHFVSYVQRRGRSLSKAMPRKELLNFARDFCDQNFVSFEDGFFNTGTYEEKRATWTIARSLSFHYPGVAVQQLGLGVGKFQRTLLIDEVCRTRNGPDGTPLMEVEFVLSALQVVPKKCAYYEDVLILENGEVLFHGTGESLITYFQELGFVCAADVKVSDYLLNLTEEQQIHHQVTMIQGFNNQRQLRRSRMFSGLMKFADDMVLITGGPGAGVQSRTSTPVGSPVRSGSTARLSTSYSPLRRQLKARGSLIRSPFGSPISSPAGFMSPQSTNATRSMKITAYSSPESKKTTKSMSSSGAGFASPLVTKTTRGAAQTTTYASPVRTQSTAMAGSTTTRKITIEGDFTVITTEVTSPRGTKRVSTTRQPTKSGSSTTAA</sequence>
<feature type="compositionally biased region" description="Basic residues" evidence="1">
    <location>
        <begin position="26"/>
        <end position="38"/>
    </location>
</feature>
<accession>A0A8T1H8Z7</accession>
<evidence type="ECO:0000313" key="2">
    <source>
        <dbReference type="EMBL" id="KAG3208528.1"/>
    </source>
</evidence>
<feature type="non-terminal residue" evidence="2">
    <location>
        <position position="699"/>
    </location>
</feature>